<name>A0A0E9R2Y5_ANGAN</name>
<reference evidence="1" key="2">
    <citation type="journal article" date="2015" name="Fish Shellfish Immunol.">
        <title>Early steps in the European eel (Anguilla anguilla)-Vibrio vulnificus interaction in the gills: Role of the RtxA13 toxin.</title>
        <authorList>
            <person name="Callol A."/>
            <person name="Pajuelo D."/>
            <person name="Ebbesson L."/>
            <person name="Teles M."/>
            <person name="MacKenzie S."/>
            <person name="Amaro C."/>
        </authorList>
    </citation>
    <scope>NUCLEOTIDE SEQUENCE</scope>
</reference>
<protein>
    <submittedName>
        <fullName evidence="1">Uncharacterized protein</fullName>
    </submittedName>
</protein>
<dbReference type="AlphaFoldDB" id="A0A0E9R2Y5"/>
<accession>A0A0E9R2Y5</accession>
<dbReference type="EMBL" id="GBXM01085767">
    <property type="protein sequence ID" value="JAH22810.1"/>
    <property type="molecule type" value="Transcribed_RNA"/>
</dbReference>
<sequence>MYCTYSRCCETRTQTRNDKMLWKFKLKLMVCNSAWSLTEKK</sequence>
<reference evidence="1" key="1">
    <citation type="submission" date="2014-11" db="EMBL/GenBank/DDBJ databases">
        <authorList>
            <person name="Amaro Gonzalez C."/>
        </authorList>
    </citation>
    <scope>NUCLEOTIDE SEQUENCE</scope>
</reference>
<evidence type="ECO:0000313" key="1">
    <source>
        <dbReference type="EMBL" id="JAH22810.1"/>
    </source>
</evidence>
<proteinExistence type="predicted"/>
<organism evidence="1">
    <name type="scientific">Anguilla anguilla</name>
    <name type="common">European freshwater eel</name>
    <name type="synonym">Muraena anguilla</name>
    <dbReference type="NCBI Taxonomy" id="7936"/>
    <lineage>
        <taxon>Eukaryota</taxon>
        <taxon>Metazoa</taxon>
        <taxon>Chordata</taxon>
        <taxon>Craniata</taxon>
        <taxon>Vertebrata</taxon>
        <taxon>Euteleostomi</taxon>
        <taxon>Actinopterygii</taxon>
        <taxon>Neopterygii</taxon>
        <taxon>Teleostei</taxon>
        <taxon>Anguilliformes</taxon>
        <taxon>Anguillidae</taxon>
        <taxon>Anguilla</taxon>
    </lineage>
</organism>